<dbReference type="Pfam" id="PF00493">
    <property type="entry name" value="MCM"/>
    <property type="match status" value="1"/>
</dbReference>
<evidence type="ECO:0000256" key="18">
    <source>
        <dbReference type="ARBA" id="ARBA00048432"/>
    </source>
</evidence>
<dbReference type="Proteomes" id="UP000035681">
    <property type="component" value="Unplaced"/>
</dbReference>
<comment type="similarity">
    <text evidence="3">Belongs to the synembryn family.</text>
</comment>
<dbReference type="GO" id="GO:0042555">
    <property type="term" value="C:MCM complex"/>
    <property type="evidence" value="ECO:0007669"/>
    <property type="project" value="InterPro"/>
</dbReference>
<comment type="catalytic activity">
    <reaction evidence="18">
        <text>ATP + H2O = ADP + phosphate + H(+)</text>
        <dbReference type="Rhea" id="RHEA:13065"/>
        <dbReference type="ChEBI" id="CHEBI:15377"/>
        <dbReference type="ChEBI" id="CHEBI:15378"/>
        <dbReference type="ChEBI" id="CHEBI:30616"/>
        <dbReference type="ChEBI" id="CHEBI:43474"/>
        <dbReference type="ChEBI" id="CHEBI:456216"/>
        <dbReference type="EC" id="3.6.4.12"/>
    </reaction>
    <physiologicalReaction direction="left-to-right" evidence="18">
        <dbReference type="Rhea" id="RHEA:13066"/>
    </physiologicalReaction>
</comment>
<dbReference type="SMART" id="SM00382">
    <property type="entry name" value="AAA"/>
    <property type="match status" value="1"/>
</dbReference>
<dbReference type="AlphaFoldDB" id="A0AAF5DE54"/>
<dbReference type="GO" id="GO:0000727">
    <property type="term" value="P:double-strand break repair via break-induced replication"/>
    <property type="evidence" value="ECO:0007669"/>
    <property type="project" value="TreeGrafter"/>
</dbReference>
<evidence type="ECO:0000256" key="9">
    <source>
        <dbReference type="ARBA" id="ARBA00022801"/>
    </source>
</evidence>
<evidence type="ECO:0000313" key="22">
    <source>
        <dbReference type="WBParaSite" id="TCONS_00011050.p1"/>
    </source>
</evidence>
<evidence type="ECO:0000256" key="15">
    <source>
        <dbReference type="ARBA" id="ARBA00023242"/>
    </source>
</evidence>
<keyword evidence="15" id="KW-0539">Nucleus</keyword>
<keyword evidence="9" id="KW-0378">Hydrolase</keyword>
<dbReference type="GO" id="GO:0005524">
    <property type="term" value="F:ATP binding"/>
    <property type="evidence" value="ECO:0007669"/>
    <property type="project" value="UniProtKB-KW"/>
</dbReference>
<dbReference type="PROSITE" id="PS50051">
    <property type="entry name" value="MCM_2"/>
    <property type="match status" value="1"/>
</dbReference>
<evidence type="ECO:0000259" key="20">
    <source>
        <dbReference type="PROSITE" id="PS50051"/>
    </source>
</evidence>
<organism evidence="21 22">
    <name type="scientific">Strongyloides stercoralis</name>
    <name type="common">Threadworm</name>
    <dbReference type="NCBI Taxonomy" id="6248"/>
    <lineage>
        <taxon>Eukaryota</taxon>
        <taxon>Metazoa</taxon>
        <taxon>Ecdysozoa</taxon>
        <taxon>Nematoda</taxon>
        <taxon>Chromadorea</taxon>
        <taxon>Rhabditida</taxon>
        <taxon>Tylenchina</taxon>
        <taxon>Panagrolaimomorpha</taxon>
        <taxon>Strongyloidoidea</taxon>
        <taxon>Strongyloididae</taxon>
        <taxon>Strongyloides</taxon>
    </lineage>
</organism>
<dbReference type="GO" id="GO:0003688">
    <property type="term" value="F:DNA replication origin binding"/>
    <property type="evidence" value="ECO:0007669"/>
    <property type="project" value="InterPro"/>
</dbReference>
<keyword evidence="21" id="KW-1185">Reference proteome</keyword>
<dbReference type="CDD" id="cd03444">
    <property type="entry name" value="Thioesterase_II_repeat1"/>
    <property type="match status" value="1"/>
</dbReference>
<dbReference type="GO" id="GO:0003723">
    <property type="term" value="F:RNA binding"/>
    <property type="evidence" value="ECO:0007669"/>
    <property type="project" value="InterPro"/>
</dbReference>
<dbReference type="Gene3D" id="2.30.30.30">
    <property type="match status" value="1"/>
</dbReference>
<keyword evidence="10" id="KW-0347">Helicase</keyword>
<dbReference type="GO" id="GO:0031261">
    <property type="term" value="C:DNA replication preinitiation complex"/>
    <property type="evidence" value="ECO:0007669"/>
    <property type="project" value="UniProtKB-ARBA"/>
</dbReference>
<keyword evidence="17" id="KW-0131">Cell cycle</keyword>
<evidence type="ECO:0000256" key="6">
    <source>
        <dbReference type="ARBA" id="ARBA00022658"/>
    </source>
</evidence>
<dbReference type="InterPro" id="IPR049450">
    <property type="entry name" value="ACOT8-like_C"/>
</dbReference>
<dbReference type="Pfam" id="PF20789">
    <property type="entry name" value="4HBT_3C"/>
    <property type="match status" value="1"/>
</dbReference>
<dbReference type="GO" id="GO:0043138">
    <property type="term" value="F:3'-5' DNA helicase activity"/>
    <property type="evidence" value="ECO:0007669"/>
    <property type="project" value="TreeGrafter"/>
</dbReference>
<comment type="similarity">
    <text evidence="2 19">Belongs to the MCM family.</text>
</comment>
<dbReference type="InterPro" id="IPR031327">
    <property type="entry name" value="MCM"/>
</dbReference>
<dbReference type="EC" id="3.6.4.12" evidence="5"/>
<proteinExistence type="inferred from homology"/>
<dbReference type="InterPro" id="IPR054125">
    <property type="entry name" value="MCM5_C"/>
</dbReference>
<evidence type="ECO:0000256" key="13">
    <source>
        <dbReference type="ARBA" id="ARBA00023125"/>
    </source>
</evidence>
<evidence type="ECO:0000256" key="2">
    <source>
        <dbReference type="ARBA" id="ARBA00008010"/>
    </source>
</evidence>
<dbReference type="Gene3D" id="2.20.28.10">
    <property type="match status" value="1"/>
</dbReference>
<dbReference type="InterPro" id="IPR018525">
    <property type="entry name" value="MCM_CS"/>
</dbReference>
<dbReference type="Gene3D" id="2.40.50.140">
    <property type="entry name" value="Nucleic acid-binding proteins"/>
    <property type="match status" value="1"/>
</dbReference>
<dbReference type="SUPFAM" id="SSF50249">
    <property type="entry name" value="Nucleic acid-binding proteins"/>
    <property type="match status" value="1"/>
</dbReference>
<evidence type="ECO:0000256" key="5">
    <source>
        <dbReference type="ARBA" id="ARBA00012551"/>
    </source>
</evidence>
<dbReference type="Pfam" id="PF10165">
    <property type="entry name" value="Ric8"/>
    <property type="match status" value="1"/>
</dbReference>
<dbReference type="InterPro" id="IPR041562">
    <property type="entry name" value="MCM_lid"/>
</dbReference>
<keyword evidence="13 19" id="KW-0238">DNA-binding</keyword>
<comment type="subcellular location">
    <subcellularLocation>
        <location evidence="1">Nucleus</location>
    </subcellularLocation>
</comment>
<dbReference type="PANTHER" id="PTHR11630:SF42">
    <property type="entry name" value="DNA REPLICATION LICENSING FACTOR MCM5"/>
    <property type="match status" value="1"/>
</dbReference>
<dbReference type="InterPro" id="IPR012340">
    <property type="entry name" value="NA-bd_OB-fold"/>
</dbReference>
<dbReference type="InterPro" id="IPR008048">
    <property type="entry name" value="MCM5"/>
</dbReference>
<dbReference type="Pfam" id="PF17855">
    <property type="entry name" value="MCM_lid"/>
    <property type="match status" value="1"/>
</dbReference>
<dbReference type="GO" id="GO:0000228">
    <property type="term" value="C:nuclear chromosome"/>
    <property type="evidence" value="ECO:0007669"/>
    <property type="project" value="UniProtKB-ARBA"/>
</dbReference>
<evidence type="ECO:0000256" key="10">
    <source>
        <dbReference type="ARBA" id="ARBA00022806"/>
    </source>
</evidence>
<dbReference type="SMART" id="SM00350">
    <property type="entry name" value="MCM"/>
    <property type="match status" value="1"/>
</dbReference>
<dbReference type="SUPFAM" id="SSF50104">
    <property type="entry name" value="Translation proteins SH3-like domain"/>
    <property type="match status" value="1"/>
</dbReference>
<dbReference type="GO" id="GO:0003697">
    <property type="term" value="F:single-stranded DNA binding"/>
    <property type="evidence" value="ECO:0007669"/>
    <property type="project" value="TreeGrafter"/>
</dbReference>
<evidence type="ECO:0000256" key="1">
    <source>
        <dbReference type="ARBA" id="ARBA00004123"/>
    </source>
</evidence>
<dbReference type="GO" id="GO:0005085">
    <property type="term" value="F:guanyl-nucleotide exchange factor activity"/>
    <property type="evidence" value="ECO:0007669"/>
    <property type="project" value="UniProtKB-KW"/>
</dbReference>
<dbReference type="Pfam" id="PF14551">
    <property type="entry name" value="MCM_N"/>
    <property type="match status" value="1"/>
</dbReference>
<feature type="domain" description="MCM C-terminal AAA(+) ATPase" evidence="20">
    <location>
        <begin position="1359"/>
        <end position="1564"/>
    </location>
</feature>
<dbReference type="InterPro" id="IPR033762">
    <property type="entry name" value="MCM_OB"/>
</dbReference>
<dbReference type="GO" id="GO:0006270">
    <property type="term" value="P:DNA replication initiation"/>
    <property type="evidence" value="ECO:0007669"/>
    <property type="project" value="InterPro"/>
</dbReference>
<keyword evidence="7" id="KW-0235">DNA replication</keyword>
<accession>A0AAF5DE54</accession>
<dbReference type="InterPro" id="IPR003593">
    <property type="entry name" value="AAA+_ATPase"/>
</dbReference>
<dbReference type="InterPro" id="IPR042171">
    <property type="entry name" value="Acyl-CoA_hotdog"/>
</dbReference>
<dbReference type="InterPro" id="IPR027925">
    <property type="entry name" value="MCM_N"/>
</dbReference>
<keyword evidence="12" id="KW-0689">Ribosomal protein</keyword>
<dbReference type="Pfam" id="PF13622">
    <property type="entry name" value="4HBT_3"/>
    <property type="match status" value="1"/>
</dbReference>
<dbReference type="WBParaSite" id="TCONS_00011050.p1">
    <property type="protein sequence ID" value="TCONS_00011050.p1"/>
    <property type="gene ID" value="XLOC_005032"/>
</dbReference>
<dbReference type="PROSITE" id="PS00847">
    <property type="entry name" value="MCM_1"/>
    <property type="match status" value="1"/>
</dbReference>
<dbReference type="PRINTS" id="PR01657">
    <property type="entry name" value="MCMFAMILY"/>
</dbReference>
<dbReference type="InterPro" id="IPR049449">
    <property type="entry name" value="TesB_ACOT8-like_N"/>
</dbReference>
<comment type="similarity">
    <text evidence="4">Belongs to the universal ribosomal protein uL24 family.</text>
</comment>
<name>A0AAF5DE54_STRER</name>
<dbReference type="InterPro" id="IPR029069">
    <property type="entry name" value="HotDog_dom_sf"/>
</dbReference>
<dbReference type="InterPro" id="IPR019318">
    <property type="entry name" value="Gua_nucleotide_exch_fac_Ric8"/>
</dbReference>
<dbReference type="InterPro" id="IPR014722">
    <property type="entry name" value="Rib_uL2_dom2"/>
</dbReference>
<dbReference type="SUPFAM" id="SSF54637">
    <property type="entry name" value="Thioesterase/thiol ester dehydrase-isomerase"/>
    <property type="match status" value="2"/>
</dbReference>
<evidence type="ECO:0000256" key="4">
    <source>
        <dbReference type="ARBA" id="ARBA00010618"/>
    </source>
</evidence>
<keyword evidence="14" id="KW-0143">Chaperone</keyword>
<keyword evidence="8 19" id="KW-0547">Nucleotide-binding</keyword>
<dbReference type="PRINTS" id="PR01661">
    <property type="entry name" value="MCMPROTEIN5"/>
</dbReference>
<dbReference type="CDD" id="cd17756">
    <property type="entry name" value="MCM5"/>
    <property type="match status" value="1"/>
</dbReference>
<dbReference type="Gene3D" id="3.40.50.300">
    <property type="entry name" value="P-loop containing nucleotide triphosphate hydrolases"/>
    <property type="match status" value="1"/>
</dbReference>
<sequence>MFSFDSHDDVDVNSLLHNFSSSKNILKWEENLKKGNSEIVFRDFEEINKKLLCQTNFKDYSSEGRLSLMNFINAHIHKKYTSSLLRAEMIKLIRILSRDKFNVELLYIDKIPQYLLFYAHFTNYFPEEEEIEKNDDKIVYLESLKCLTNSFYSSKISQDSVTNDVAAVILRIIRLLAFKILDEICKYTKVVKPVINIEELPSMDISFLNKFNLDLPNSIEGSNFDTKKSDINLINNLHDIIFLMLKHVFILSFHKSKQPNNYFVTEEALKEFQVIGKVFSSYAYYNSNVWPKKFTNNPWSQYFRSLFNIYNLSDANSMEVLNKFRESLIEICADIINYGSQYPERQEQDAINLLAAFPDHIAFIVRKVDYIPEKGSIDEVRLQKHLWNGFDMGIPFEIMKIIDNILPPITDDQSKAYVYNPLVELLPANLTVLIGLCRSSKEARRYCREVILPPLTSKDVQQRPDIGKGLRNKLIRLISQPELQADRLSAELLFILCKKSVPRLIKYTGLGNCAGLLANAGLLGKINEQKHDSDSEDSETEDYKSVENQVNPVTGYIEKQSKINIFENMSEEQKEYEAIKLANALHKMMDLGIVSPAVIDEQGGTRAASRKMFRSAVLKCVKKPSSTLDYGQHMPKEYVERVKRTVPKKIYSNRLGAPDIIRWVLPPEDYVPTPERPWMDNSLQKNLTRSNNYHKSLLETKFFRLRKPQYNKKLPDDDWFIFTGDYVIVMVGKDKHRKGKVSQVNRETNTVLVEGLHTKLKDINSELGRVGLKPMKRWEEQPLDVSKGEVKLVNPYNESPTDVEWKLNEKGTEYIRISKATGHEIPLPKEAFVTYEYTTKEKYLESKKDTTATEVLKRTYVPKLCTFEDEIMESLVIDKLDEEFQKNLILFENKKDHSSRDLSSNCSQKILELVSNGAKARYEVMEKYSELISAIEKYEKLTSAIDNEVSKSCDENSDPMKLKVVTVSNENTIQNIERQVSEKDISDSVDKQNLPISGHLQDLTSEVNKEKAVFLINVYKNLVKMMSNLDKGEIFYQPFHGDDGTNDVVRATVTEYKEALVKFKKFLKEFTIGGMNMIYREALKNNCVKGMFFVEVDMADLRRFDEATAEQLQTYPNRLIPAFEEAANELAQELIGDDRDKEEINIMEHINVLLKLDDEARSIRSLQSQQVSQLVKVKGIIISASQVRSRAVKVTLQCRTCLHTTNMVRVNPGLEGFQLPRNCMAGNANNGIKCPLDPYVILPDKCECMDFQTLKLQENPEDVPHGEMPRHMQVYVDRYLTDQMTPGNRVTLTGIYSIRKMFSKGSVKENDRTMSGIRLPYLRCLGLDVQISGPGRSEKIHFVLDEEKEFRNLASQPDVYQRIVKSIAPSIYGSEDIKKAIACLLFGGSRKCLPDGLTRRGDVNVLLLGDPGTAKSQLLKFVEKVAPIAVYTSGKGSSAAGLTASVIRDPASRSFIMEGGAMVLADGGVVCIDEFDKMREDDRVAIHEAMEQQTISIAKAGITTTLNSRCSVLAAANSVYGRWDDTKGDSNIDFMPTILSRFDMIFVVKDIHDSKRDSILAKHVIEVHVNANHKDIQPQEGELSLEFLRKYIAYARANCAPRLTDSAKEKLVNHYITLRNPLNDNEKITKSAIPITVRQLEAVIRMSEALAKMELKPFVEEKHVDEALRLFRVSTIEAASTGNLIGVEGFTSPYEQEMFNRIETQLKRRFAVGTAVSENMVVQDFVRQNYEEDMIKRVILACILNKVNESSTDPINDYFGLDKVADDVYKTRRIRTRISANIAYGGQIFTNAISAAEETVKSEMFPHSCHSYFIKMANDLSPIYFHVEKIRDGNSFATRFVKAMQNNDIVATAQVSFHKIESTPFTHQESMPVVSEPESLSNTVDYGESIISLIESGKKIIESKYINKLLHVLVSDRRHLFETRPVDPEQHFCLKKYNPPLKHFIWVKSLFPLGNNQKFHRAMINYISDSSLAPSGYLGHLSNGFIPSMVVSLDHNIYIHYDKLNAEDWMLYETYSTVANNSRVMTHGKFWSRDGILLASTVQECLVREYLKSKK</sequence>
<dbReference type="Gene3D" id="2.40.160.210">
    <property type="entry name" value="Acyl-CoA thioesterase, double hotdog domain"/>
    <property type="match status" value="1"/>
</dbReference>
<dbReference type="InterPro" id="IPR041988">
    <property type="entry name" value="Ribosomal_uL24_KOW"/>
</dbReference>
<dbReference type="CDD" id="cd03445">
    <property type="entry name" value="Thioesterase_II_repeat2"/>
    <property type="match status" value="1"/>
</dbReference>
<dbReference type="Pfam" id="PF00467">
    <property type="entry name" value="KOW"/>
    <property type="match status" value="1"/>
</dbReference>
<evidence type="ECO:0000256" key="8">
    <source>
        <dbReference type="ARBA" id="ARBA00022741"/>
    </source>
</evidence>
<dbReference type="InterPro" id="IPR027417">
    <property type="entry name" value="P-loop_NTPase"/>
</dbReference>
<evidence type="ECO:0000256" key="11">
    <source>
        <dbReference type="ARBA" id="ARBA00022840"/>
    </source>
</evidence>
<dbReference type="FunFam" id="3.40.50.300:FF:000241">
    <property type="entry name" value="DNA helicase"/>
    <property type="match status" value="1"/>
</dbReference>
<evidence type="ECO:0000256" key="16">
    <source>
        <dbReference type="ARBA" id="ARBA00023274"/>
    </source>
</evidence>
<dbReference type="InterPro" id="IPR001208">
    <property type="entry name" value="MCM_dom"/>
</dbReference>
<evidence type="ECO:0000256" key="7">
    <source>
        <dbReference type="ARBA" id="ARBA00022705"/>
    </source>
</evidence>
<dbReference type="PANTHER" id="PTHR11630">
    <property type="entry name" value="DNA REPLICATION LICENSING FACTOR MCM FAMILY MEMBER"/>
    <property type="match status" value="1"/>
</dbReference>
<dbReference type="GO" id="GO:0005840">
    <property type="term" value="C:ribosome"/>
    <property type="evidence" value="ECO:0007669"/>
    <property type="project" value="UniProtKB-KW"/>
</dbReference>
<dbReference type="CDD" id="cd06089">
    <property type="entry name" value="KOW_RPL26"/>
    <property type="match status" value="1"/>
</dbReference>
<evidence type="ECO:0000256" key="3">
    <source>
        <dbReference type="ARBA" id="ARBA00009049"/>
    </source>
</evidence>
<evidence type="ECO:0000256" key="12">
    <source>
        <dbReference type="ARBA" id="ARBA00022980"/>
    </source>
</evidence>
<dbReference type="GO" id="GO:0017116">
    <property type="term" value="F:single-stranded DNA helicase activity"/>
    <property type="evidence" value="ECO:0007669"/>
    <property type="project" value="TreeGrafter"/>
</dbReference>
<dbReference type="InterPro" id="IPR008991">
    <property type="entry name" value="Translation_prot_SH3-like_sf"/>
</dbReference>
<keyword evidence="6" id="KW-0344">Guanine-nucleotide releasing factor</keyword>
<dbReference type="Gene3D" id="3.30.1640.10">
    <property type="entry name" value="mini-chromosome maintenance (MCM) complex, chain A, domain 1"/>
    <property type="match status" value="1"/>
</dbReference>
<dbReference type="GO" id="GO:1990904">
    <property type="term" value="C:ribonucleoprotein complex"/>
    <property type="evidence" value="ECO:0007669"/>
    <property type="project" value="UniProtKB-KW"/>
</dbReference>
<dbReference type="Pfam" id="PF17207">
    <property type="entry name" value="MCM_OB"/>
    <property type="match status" value="1"/>
</dbReference>
<dbReference type="SUPFAM" id="SSF52540">
    <property type="entry name" value="P-loop containing nucleoside triphosphate hydrolases"/>
    <property type="match status" value="1"/>
</dbReference>
<dbReference type="InterPro" id="IPR005824">
    <property type="entry name" value="KOW"/>
</dbReference>
<keyword evidence="11 19" id="KW-0067">ATP-binding</keyword>
<evidence type="ECO:0000256" key="17">
    <source>
        <dbReference type="ARBA" id="ARBA00023306"/>
    </source>
</evidence>
<dbReference type="Pfam" id="PF21933">
    <property type="entry name" value="MCM5_C"/>
    <property type="match status" value="1"/>
</dbReference>
<evidence type="ECO:0000313" key="21">
    <source>
        <dbReference type="Proteomes" id="UP000035681"/>
    </source>
</evidence>
<reference evidence="22" key="1">
    <citation type="submission" date="2024-02" db="UniProtKB">
        <authorList>
            <consortium name="WormBaseParasite"/>
        </authorList>
    </citation>
    <scope>IDENTIFICATION</scope>
</reference>
<keyword evidence="16" id="KW-0687">Ribonucleoprotein</keyword>
<evidence type="ECO:0000256" key="14">
    <source>
        <dbReference type="ARBA" id="ARBA00023186"/>
    </source>
</evidence>
<protein>
    <recommendedName>
        <fullName evidence="5">DNA helicase</fullName>
        <ecNumber evidence="5">3.6.4.12</ecNumber>
    </recommendedName>
</protein>
<dbReference type="GO" id="GO:0016787">
    <property type="term" value="F:hydrolase activity"/>
    <property type="evidence" value="ECO:0007669"/>
    <property type="project" value="UniProtKB-KW"/>
</dbReference>
<evidence type="ECO:0000256" key="19">
    <source>
        <dbReference type="RuleBase" id="RU004070"/>
    </source>
</evidence>